<dbReference type="OrthoDB" id="3686084at2"/>
<name>A0A3N1HGX0_9PSEU</name>
<evidence type="ECO:0000313" key="1">
    <source>
        <dbReference type="EMBL" id="ROP41740.1"/>
    </source>
</evidence>
<dbReference type="Proteomes" id="UP000268727">
    <property type="component" value="Unassembled WGS sequence"/>
</dbReference>
<dbReference type="RefSeq" id="WP_123746793.1">
    <property type="nucleotide sequence ID" value="NZ_RJKM01000001.1"/>
</dbReference>
<gene>
    <name evidence="1" type="ORF">EDD40_7177</name>
</gene>
<accession>A0A3N1HGX0</accession>
<comment type="caution">
    <text evidence="1">The sequence shown here is derived from an EMBL/GenBank/DDBJ whole genome shotgun (WGS) entry which is preliminary data.</text>
</comment>
<proteinExistence type="predicted"/>
<organism evidence="1 2">
    <name type="scientific">Saccharothrix texasensis</name>
    <dbReference type="NCBI Taxonomy" id="103734"/>
    <lineage>
        <taxon>Bacteria</taxon>
        <taxon>Bacillati</taxon>
        <taxon>Actinomycetota</taxon>
        <taxon>Actinomycetes</taxon>
        <taxon>Pseudonocardiales</taxon>
        <taxon>Pseudonocardiaceae</taxon>
        <taxon>Saccharothrix</taxon>
    </lineage>
</organism>
<protein>
    <submittedName>
        <fullName evidence="1">Uncharacterized protein</fullName>
    </submittedName>
</protein>
<dbReference type="AlphaFoldDB" id="A0A3N1HGX0"/>
<reference evidence="1 2" key="1">
    <citation type="submission" date="2018-11" db="EMBL/GenBank/DDBJ databases">
        <title>Sequencing the genomes of 1000 actinobacteria strains.</title>
        <authorList>
            <person name="Klenk H.-P."/>
        </authorList>
    </citation>
    <scope>NUCLEOTIDE SEQUENCE [LARGE SCALE GENOMIC DNA]</scope>
    <source>
        <strain evidence="1 2">DSM 44231</strain>
    </source>
</reference>
<evidence type="ECO:0000313" key="2">
    <source>
        <dbReference type="Proteomes" id="UP000268727"/>
    </source>
</evidence>
<sequence>MKIRIDSGDEYHLNDYHFLHRYRFVRNIGGGGDSAHVVLLDDFTKWNELAVAVEAAVGGKVEKTEFAAGGVRWQRKAGRKEIWPTADNHAVELTNDQIAALATWFNEAGYSAPQFPPKLVNASFKTAVAVLDRIKQAKPTTELSIQWPLRLPPGVGVDRRTKDGPGRDRYIWGDEGSVEDYPHIHCFVDGGYITSAHATIGPEDGSKDKRHPKFRSDLAVVRDGFALTAKDTRMLDELERVMRALVSGEELVRTTTTTTQPRRARKVVDEEPAPTPVPTVAVPVVAAELVRFADSNNITIERVVAFAAYYGIEPSQFGTWDRESFEEMEAHMVTD</sequence>
<keyword evidence="2" id="KW-1185">Reference proteome</keyword>
<dbReference type="EMBL" id="RJKM01000001">
    <property type="protein sequence ID" value="ROP41740.1"/>
    <property type="molecule type" value="Genomic_DNA"/>
</dbReference>